<dbReference type="Pfam" id="PF13193">
    <property type="entry name" value="AMP-binding_C"/>
    <property type="match status" value="1"/>
</dbReference>
<dbReference type="InterPro" id="IPR042099">
    <property type="entry name" value="ANL_N_sf"/>
</dbReference>
<dbReference type="PANTHER" id="PTHR43201:SF5">
    <property type="entry name" value="MEDIUM-CHAIN ACYL-COA LIGASE ACSF2, MITOCHONDRIAL"/>
    <property type="match status" value="1"/>
</dbReference>
<dbReference type="Proteomes" id="UP000196475">
    <property type="component" value="Unassembled WGS sequence"/>
</dbReference>
<feature type="domain" description="AMP-dependent synthetase/ligase" evidence="3">
    <location>
        <begin position="11"/>
        <end position="380"/>
    </location>
</feature>
<evidence type="ECO:0000313" key="5">
    <source>
        <dbReference type="EMBL" id="OUM86855.1"/>
    </source>
</evidence>
<dbReference type="PROSITE" id="PS00455">
    <property type="entry name" value="AMP_BINDING"/>
    <property type="match status" value="1"/>
</dbReference>
<proteinExistence type="inferred from homology"/>
<dbReference type="PANTHER" id="PTHR43201">
    <property type="entry name" value="ACYL-COA SYNTHETASE"/>
    <property type="match status" value="1"/>
</dbReference>
<comment type="similarity">
    <text evidence="1">Belongs to the ATP-dependent AMP-binding enzyme family.</text>
</comment>
<dbReference type="AlphaFoldDB" id="A0A1Y3PHJ9"/>
<dbReference type="InterPro" id="IPR045851">
    <property type="entry name" value="AMP-bd_C_sf"/>
</dbReference>
<dbReference type="GO" id="GO:0006631">
    <property type="term" value="P:fatty acid metabolic process"/>
    <property type="evidence" value="ECO:0007669"/>
    <property type="project" value="TreeGrafter"/>
</dbReference>
<dbReference type="SUPFAM" id="SSF56801">
    <property type="entry name" value="Acetyl-CoA synthetase-like"/>
    <property type="match status" value="1"/>
</dbReference>
<evidence type="ECO:0000259" key="4">
    <source>
        <dbReference type="Pfam" id="PF13193"/>
    </source>
</evidence>
<name>A0A1Y3PHJ9_9BACI</name>
<reference evidence="6" key="1">
    <citation type="submission" date="2016-06" db="EMBL/GenBank/DDBJ databases">
        <authorList>
            <person name="Nascimento L."/>
            <person name="Pereira R.V."/>
            <person name="Martins L.F."/>
            <person name="Quaggio R.B."/>
            <person name="Silva A.M."/>
            <person name="Setubal J.C."/>
        </authorList>
    </citation>
    <scope>NUCLEOTIDE SEQUENCE [LARGE SCALE GENOMIC DNA]</scope>
</reference>
<accession>A0A1Y3PHJ9</accession>
<dbReference type="Pfam" id="PF00501">
    <property type="entry name" value="AMP-binding"/>
    <property type="match status" value="1"/>
</dbReference>
<evidence type="ECO:0000259" key="3">
    <source>
        <dbReference type="Pfam" id="PF00501"/>
    </source>
</evidence>
<evidence type="ECO:0000313" key="6">
    <source>
        <dbReference type="Proteomes" id="UP000196475"/>
    </source>
</evidence>
<dbReference type="GO" id="GO:0031956">
    <property type="term" value="F:medium-chain fatty acid-CoA ligase activity"/>
    <property type="evidence" value="ECO:0007669"/>
    <property type="project" value="TreeGrafter"/>
</dbReference>
<evidence type="ECO:0000256" key="1">
    <source>
        <dbReference type="ARBA" id="ARBA00006432"/>
    </source>
</evidence>
<sequence length="524" mass="57964">MKQRTVSEALRDAARRAPGKPFFYYRNQKFSYRELDEHSDRLATALMEQGIRRGDKIAILALNQPEWLIAFFAAAKIGAGVVALNARYRETELEYMLNRSAVKLLISVDETPEFNFRDFFYAFREKIPTVERFVFIGEGFPGSLSFEELLASDARTDLLASAGQEVAEDDTMIIIYTSGTTGRPKGAMLTHKSMLASARAQAEHLRITEEDIGTGHLPLNHVGGITCAVMVALVSNSSVVLIPHFRPDLVLQAVEKHRITILGGVPTMFVMMFNVPQFDKYDISSVRLCVAGGSNVEPQLCRLINERFPGAKLVNLYGASETSGACVISRLDDTPEKVAQSIGVIIGDFQMKVVGPGKEELPLGEIGELAIKGDCVAKGYDGLEAETKEAFSADGWLYTGDLAYLDEEGYIYLKGRKKEMYIQGGFNVYPAEIENLLITHPKVAIAAGIGIPDPVFGEVGRFYILPRPGCEVTEEELKAFCRKHLADYKVPREFVIVNELPLTPAGKVQKSVLKQQYEASKKTL</sequence>
<dbReference type="InterPro" id="IPR020845">
    <property type="entry name" value="AMP-binding_CS"/>
</dbReference>
<feature type="domain" description="AMP-binding enzyme C-terminal" evidence="4">
    <location>
        <begin position="432"/>
        <end position="507"/>
    </location>
</feature>
<keyword evidence="2 5" id="KW-0436">Ligase</keyword>
<organism evidence="5 6">
    <name type="scientific">Bacillus thermozeamaize</name>
    <dbReference type="NCBI Taxonomy" id="230954"/>
    <lineage>
        <taxon>Bacteria</taxon>
        <taxon>Bacillati</taxon>
        <taxon>Bacillota</taxon>
        <taxon>Bacilli</taxon>
        <taxon>Bacillales</taxon>
        <taxon>Bacillaceae</taxon>
        <taxon>Bacillus</taxon>
    </lineage>
</organism>
<dbReference type="Gene3D" id="3.40.50.12780">
    <property type="entry name" value="N-terminal domain of ligase-like"/>
    <property type="match status" value="1"/>
</dbReference>
<comment type="caution">
    <text evidence="5">The sequence shown here is derived from an EMBL/GenBank/DDBJ whole genome shotgun (WGS) entry which is preliminary data.</text>
</comment>
<dbReference type="InterPro" id="IPR025110">
    <property type="entry name" value="AMP-bd_C"/>
</dbReference>
<dbReference type="EMBL" id="LZRT01000085">
    <property type="protein sequence ID" value="OUM86855.1"/>
    <property type="molecule type" value="Genomic_DNA"/>
</dbReference>
<dbReference type="Gene3D" id="3.30.300.30">
    <property type="match status" value="1"/>
</dbReference>
<protein>
    <submittedName>
        <fullName evidence="5">Long-chain fatty acid--CoA ligase</fullName>
    </submittedName>
</protein>
<gene>
    <name evidence="5" type="ORF">BAA01_15615</name>
</gene>
<dbReference type="InterPro" id="IPR000873">
    <property type="entry name" value="AMP-dep_synth/lig_dom"/>
</dbReference>
<evidence type="ECO:0000256" key="2">
    <source>
        <dbReference type="ARBA" id="ARBA00022598"/>
    </source>
</evidence>